<protein>
    <submittedName>
        <fullName evidence="2">Uncharacterized protein</fullName>
    </submittedName>
</protein>
<feature type="compositionally biased region" description="Acidic residues" evidence="1">
    <location>
        <begin position="23"/>
        <end position="32"/>
    </location>
</feature>
<accession>A0AAE0LL66</accession>
<proteinExistence type="predicted"/>
<feature type="compositionally biased region" description="Low complexity" evidence="1">
    <location>
        <begin position="33"/>
        <end position="44"/>
    </location>
</feature>
<reference evidence="2 3" key="1">
    <citation type="journal article" date="2015" name="Genome Biol. Evol.">
        <title>Comparative Genomics of a Bacterivorous Green Alga Reveals Evolutionary Causalities and Consequences of Phago-Mixotrophic Mode of Nutrition.</title>
        <authorList>
            <person name="Burns J.A."/>
            <person name="Paasch A."/>
            <person name="Narechania A."/>
            <person name="Kim E."/>
        </authorList>
    </citation>
    <scope>NUCLEOTIDE SEQUENCE [LARGE SCALE GENOMIC DNA]</scope>
    <source>
        <strain evidence="2 3">PLY_AMNH</strain>
    </source>
</reference>
<dbReference type="Proteomes" id="UP001190700">
    <property type="component" value="Unassembled WGS sequence"/>
</dbReference>
<evidence type="ECO:0000256" key="1">
    <source>
        <dbReference type="SAM" id="MobiDB-lite"/>
    </source>
</evidence>
<name>A0AAE0LL66_9CHLO</name>
<gene>
    <name evidence="2" type="ORF">CYMTET_3756</name>
</gene>
<feature type="region of interest" description="Disordered" evidence="1">
    <location>
        <begin position="23"/>
        <end position="59"/>
    </location>
</feature>
<comment type="caution">
    <text evidence="2">The sequence shown here is derived from an EMBL/GenBank/DDBJ whole genome shotgun (WGS) entry which is preliminary data.</text>
</comment>
<sequence length="93" mass="10267">MAPNIPEEVEETVNDDEEYTALVNNDDDDENTAVDADGCGVDSDVGGDDGDADVDRHIHDESDPDRVELIRAIEENLKLLCDRSMEVSTLPYE</sequence>
<dbReference type="EMBL" id="LGRX02000361">
    <property type="protein sequence ID" value="KAK3288784.1"/>
    <property type="molecule type" value="Genomic_DNA"/>
</dbReference>
<organism evidence="2 3">
    <name type="scientific">Cymbomonas tetramitiformis</name>
    <dbReference type="NCBI Taxonomy" id="36881"/>
    <lineage>
        <taxon>Eukaryota</taxon>
        <taxon>Viridiplantae</taxon>
        <taxon>Chlorophyta</taxon>
        <taxon>Pyramimonadophyceae</taxon>
        <taxon>Pyramimonadales</taxon>
        <taxon>Pyramimonadaceae</taxon>
        <taxon>Cymbomonas</taxon>
    </lineage>
</organism>
<keyword evidence="3" id="KW-1185">Reference proteome</keyword>
<evidence type="ECO:0000313" key="2">
    <source>
        <dbReference type="EMBL" id="KAK3288784.1"/>
    </source>
</evidence>
<evidence type="ECO:0000313" key="3">
    <source>
        <dbReference type="Proteomes" id="UP001190700"/>
    </source>
</evidence>
<dbReference type="AlphaFoldDB" id="A0AAE0LL66"/>